<keyword evidence="1" id="KW-1133">Transmembrane helix</keyword>
<feature type="transmembrane region" description="Helical" evidence="1">
    <location>
        <begin position="12"/>
        <end position="35"/>
    </location>
</feature>
<sequence length="79" mass="8572">MRGILSAAPGPSAIRLMVGTHLLLLIQAALVLWSAPQLDAVLRVLVALVFILAASGLGAAIHGLTDDERQNWWRRRHGR</sequence>
<feature type="transmembrane region" description="Helical" evidence="1">
    <location>
        <begin position="41"/>
        <end position="65"/>
    </location>
</feature>
<organism evidence="2 3">
    <name type="scientific">Sphingobium phenoxybenzoativorans</name>
    <dbReference type="NCBI Taxonomy" id="1592790"/>
    <lineage>
        <taxon>Bacteria</taxon>
        <taxon>Pseudomonadati</taxon>
        <taxon>Pseudomonadota</taxon>
        <taxon>Alphaproteobacteria</taxon>
        <taxon>Sphingomonadales</taxon>
        <taxon>Sphingomonadaceae</taxon>
        <taxon>Sphingobium</taxon>
    </lineage>
</organism>
<keyword evidence="3" id="KW-1185">Reference proteome</keyword>
<keyword evidence="1" id="KW-0472">Membrane</keyword>
<keyword evidence="1" id="KW-0812">Transmembrane</keyword>
<protein>
    <submittedName>
        <fullName evidence="2">Uncharacterized protein</fullName>
    </submittedName>
</protein>
<dbReference type="RefSeq" id="WP_066768215.1">
    <property type="nucleotide sequence ID" value="NZ_CP073910.1"/>
</dbReference>
<dbReference type="Proteomes" id="UP000681425">
    <property type="component" value="Chromosome"/>
</dbReference>
<dbReference type="KEGG" id="spph:KFK14_09955"/>
<dbReference type="EMBL" id="CP073910">
    <property type="protein sequence ID" value="QUT07675.1"/>
    <property type="molecule type" value="Genomic_DNA"/>
</dbReference>
<evidence type="ECO:0000256" key="1">
    <source>
        <dbReference type="SAM" id="Phobius"/>
    </source>
</evidence>
<reference evidence="2" key="1">
    <citation type="submission" date="2021-04" db="EMBL/GenBank/DDBJ databases">
        <title>Isolation of p-tert-butylphenol degrading bacteria Sphingobium phenoxybenzoativorans Tas13 from active sludge.</title>
        <authorList>
            <person name="Li Y."/>
        </authorList>
    </citation>
    <scope>NUCLEOTIDE SEQUENCE</scope>
    <source>
        <strain evidence="2">Tas13</strain>
    </source>
</reference>
<name>A0A975Q349_9SPHN</name>
<proteinExistence type="predicted"/>
<accession>A0A975Q349</accession>
<dbReference type="AlphaFoldDB" id="A0A975Q349"/>
<gene>
    <name evidence="2" type="ORF">KFK14_09955</name>
</gene>
<evidence type="ECO:0000313" key="3">
    <source>
        <dbReference type="Proteomes" id="UP000681425"/>
    </source>
</evidence>
<evidence type="ECO:0000313" key="2">
    <source>
        <dbReference type="EMBL" id="QUT07675.1"/>
    </source>
</evidence>